<protein>
    <recommendedName>
        <fullName evidence="1">Endonuclease/exonuclease/phosphatase domain-containing protein</fullName>
    </recommendedName>
</protein>
<organism evidence="2 3">
    <name type="scientific">Cronartium quercuum f. sp. fusiforme G11</name>
    <dbReference type="NCBI Taxonomy" id="708437"/>
    <lineage>
        <taxon>Eukaryota</taxon>
        <taxon>Fungi</taxon>
        <taxon>Dikarya</taxon>
        <taxon>Basidiomycota</taxon>
        <taxon>Pucciniomycotina</taxon>
        <taxon>Pucciniomycetes</taxon>
        <taxon>Pucciniales</taxon>
        <taxon>Coleosporiaceae</taxon>
        <taxon>Cronartium</taxon>
    </lineage>
</organism>
<dbReference type="Gene3D" id="3.60.10.10">
    <property type="entry name" value="Endonuclease/exonuclease/phosphatase"/>
    <property type="match status" value="1"/>
</dbReference>
<dbReference type="InterPro" id="IPR005135">
    <property type="entry name" value="Endo/exonuclease/phosphatase"/>
</dbReference>
<dbReference type="GO" id="GO:0003824">
    <property type="term" value="F:catalytic activity"/>
    <property type="evidence" value="ECO:0007669"/>
    <property type="project" value="InterPro"/>
</dbReference>
<dbReference type="OrthoDB" id="5549573at2759"/>
<evidence type="ECO:0000313" key="3">
    <source>
        <dbReference type="Proteomes" id="UP000886653"/>
    </source>
</evidence>
<dbReference type="AlphaFoldDB" id="A0A9P6NLK6"/>
<gene>
    <name evidence="2" type="ORF">CROQUDRAFT_45322</name>
</gene>
<reference evidence="2" key="1">
    <citation type="submission" date="2013-11" db="EMBL/GenBank/DDBJ databases">
        <title>Genome sequence of the fusiform rust pathogen reveals effectors for host alternation and coevolution with pine.</title>
        <authorList>
            <consortium name="DOE Joint Genome Institute"/>
            <person name="Smith K."/>
            <person name="Pendleton A."/>
            <person name="Kubisiak T."/>
            <person name="Anderson C."/>
            <person name="Salamov A."/>
            <person name="Aerts A."/>
            <person name="Riley R."/>
            <person name="Clum A."/>
            <person name="Lindquist E."/>
            <person name="Ence D."/>
            <person name="Campbell M."/>
            <person name="Kronenberg Z."/>
            <person name="Feau N."/>
            <person name="Dhillon B."/>
            <person name="Hamelin R."/>
            <person name="Burleigh J."/>
            <person name="Smith J."/>
            <person name="Yandell M."/>
            <person name="Nelson C."/>
            <person name="Grigoriev I."/>
            <person name="Davis J."/>
        </authorList>
    </citation>
    <scope>NUCLEOTIDE SEQUENCE</scope>
    <source>
        <strain evidence="2">G11</strain>
    </source>
</reference>
<proteinExistence type="predicted"/>
<evidence type="ECO:0000313" key="2">
    <source>
        <dbReference type="EMBL" id="KAG0145790.1"/>
    </source>
</evidence>
<dbReference type="EMBL" id="MU167270">
    <property type="protein sequence ID" value="KAG0145790.1"/>
    <property type="molecule type" value="Genomic_DNA"/>
</dbReference>
<dbReference type="SUPFAM" id="SSF56219">
    <property type="entry name" value="DNase I-like"/>
    <property type="match status" value="1"/>
</dbReference>
<evidence type="ECO:0000259" key="1">
    <source>
        <dbReference type="Pfam" id="PF14529"/>
    </source>
</evidence>
<dbReference type="Proteomes" id="UP000886653">
    <property type="component" value="Unassembled WGS sequence"/>
</dbReference>
<dbReference type="Pfam" id="PF14529">
    <property type="entry name" value="Exo_endo_phos_2"/>
    <property type="match status" value="1"/>
</dbReference>
<dbReference type="InterPro" id="IPR036691">
    <property type="entry name" value="Endo/exonu/phosph_ase_sf"/>
</dbReference>
<name>A0A9P6NLK6_9BASI</name>
<sequence>DSNLHSPIWNPSHSITHDKNSDLLLETMTQWGLNLCSPTGIPTYGIGSAMTKGMSIDLVFMNDLLDDHLQTCMVDKEHATNHLSDHQALITTLTTYANSQTHNKKDQGTGER</sequence>
<feature type="non-terminal residue" evidence="2">
    <location>
        <position position="1"/>
    </location>
</feature>
<keyword evidence="3" id="KW-1185">Reference proteome</keyword>
<accession>A0A9P6NLK6</accession>
<comment type="caution">
    <text evidence="2">The sequence shown here is derived from an EMBL/GenBank/DDBJ whole genome shotgun (WGS) entry which is preliminary data.</text>
</comment>
<feature type="domain" description="Endonuclease/exonuclease/phosphatase" evidence="1">
    <location>
        <begin position="1"/>
        <end position="89"/>
    </location>
</feature>